<dbReference type="SUPFAM" id="SSF49785">
    <property type="entry name" value="Galactose-binding domain-like"/>
    <property type="match status" value="1"/>
</dbReference>
<dbReference type="AlphaFoldDB" id="A0A6A7BI96"/>
<comment type="similarity">
    <text evidence="1 4">Belongs to the glycosyl hydrolase 43 family.</text>
</comment>
<feature type="signal peptide" evidence="5">
    <location>
        <begin position="1"/>
        <end position="18"/>
    </location>
</feature>
<evidence type="ECO:0000256" key="2">
    <source>
        <dbReference type="ARBA" id="ARBA00022801"/>
    </source>
</evidence>
<dbReference type="PROSITE" id="PS51175">
    <property type="entry name" value="CBM6"/>
    <property type="match status" value="1"/>
</dbReference>
<reference evidence="7" key="1">
    <citation type="submission" date="2020-01" db="EMBL/GenBank/DDBJ databases">
        <authorList>
            <consortium name="DOE Joint Genome Institute"/>
            <person name="Haridas S."/>
            <person name="Albert R."/>
            <person name="Binder M."/>
            <person name="Bloem J."/>
            <person name="Labutti K."/>
            <person name="Salamov A."/>
            <person name="Andreopoulos B."/>
            <person name="Baker S.E."/>
            <person name="Barry K."/>
            <person name="Bills G."/>
            <person name="Bluhm B.H."/>
            <person name="Cannon C."/>
            <person name="Castanera R."/>
            <person name="Culley D.E."/>
            <person name="Daum C."/>
            <person name="Ezra D."/>
            <person name="Gonzalez J.B."/>
            <person name="Henrissat B."/>
            <person name="Kuo A."/>
            <person name="Liang C."/>
            <person name="Lipzen A."/>
            <person name="Lutzoni F."/>
            <person name="Magnuson J."/>
            <person name="Mondo S."/>
            <person name="Nolan M."/>
            <person name="Ohm R."/>
            <person name="Pangilinan J."/>
            <person name="Park H.-J."/>
            <person name="Ramirez L."/>
            <person name="Alfaro M."/>
            <person name="Sun H."/>
            <person name="Tritt A."/>
            <person name="Yoshinaga Y."/>
            <person name="Zwiers L.-H."/>
            <person name="Turgeon B.G."/>
            <person name="Goodwin S.B."/>
            <person name="Spatafora J.W."/>
            <person name="Crous P.W."/>
            <person name="Grigoriev I.V."/>
        </authorList>
    </citation>
    <scope>NUCLEOTIDE SEQUENCE</scope>
    <source>
        <strain evidence="7">IPT5</strain>
    </source>
</reference>
<keyword evidence="8" id="KW-1185">Reference proteome</keyword>
<protein>
    <submittedName>
        <fullName evidence="7">Carbohydrate-binding module family 35 protein</fullName>
    </submittedName>
</protein>
<evidence type="ECO:0000313" key="8">
    <source>
        <dbReference type="Proteomes" id="UP000799423"/>
    </source>
</evidence>
<dbReference type="PANTHER" id="PTHR22925:SF3">
    <property type="entry name" value="GLYCOSYL HYDROLASE FAMILY PROTEIN 43"/>
    <property type="match status" value="1"/>
</dbReference>
<dbReference type="Proteomes" id="UP000799423">
    <property type="component" value="Unassembled WGS sequence"/>
</dbReference>
<keyword evidence="3 4" id="KW-0326">Glycosidase</keyword>
<dbReference type="InterPro" id="IPR055240">
    <property type="entry name" value="CBM13-like"/>
</dbReference>
<dbReference type="SUPFAM" id="SSF75005">
    <property type="entry name" value="Arabinanase/levansucrase/invertase"/>
    <property type="match status" value="1"/>
</dbReference>
<dbReference type="PANTHER" id="PTHR22925">
    <property type="entry name" value="GLYCOSYL HYDROLASE 43 FAMILY MEMBER"/>
    <property type="match status" value="1"/>
</dbReference>
<dbReference type="InterPro" id="IPR006710">
    <property type="entry name" value="Glyco_hydro_43"/>
</dbReference>
<feature type="chain" id="PRO_5025529627" evidence="5">
    <location>
        <begin position="19"/>
        <end position="445"/>
    </location>
</feature>
<evidence type="ECO:0000259" key="6">
    <source>
        <dbReference type="PROSITE" id="PS51175"/>
    </source>
</evidence>
<evidence type="ECO:0000256" key="1">
    <source>
        <dbReference type="ARBA" id="ARBA00009865"/>
    </source>
</evidence>
<dbReference type="GO" id="GO:0005975">
    <property type="term" value="P:carbohydrate metabolic process"/>
    <property type="evidence" value="ECO:0007669"/>
    <property type="project" value="InterPro"/>
</dbReference>
<dbReference type="InterPro" id="IPR008979">
    <property type="entry name" value="Galactose-bd-like_sf"/>
</dbReference>
<accession>A0A6A7BI96</accession>
<gene>
    <name evidence="7" type="ORF">T440DRAFT_234205</name>
</gene>
<dbReference type="Pfam" id="PF04616">
    <property type="entry name" value="Glyco_hydro_43"/>
    <property type="match status" value="1"/>
</dbReference>
<dbReference type="Gene3D" id="2.115.10.20">
    <property type="entry name" value="Glycosyl hydrolase domain, family 43"/>
    <property type="match status" value="1"/>
</dbReference>
<dbReference type="GO" id="GO:0030246">
    <property type="term" value="F:carbohydrate binding"/>
    <property type="evidence" value="ECO:0007669"/>
    <property type="project" value="InterPro"/>
</dbReference>
<dbReference type="EMBL" id="MU006292">
    <property type="protein sequence ID" value="KAF2854467.1"/>
    <property type="molecule type" value="Genomic_DNA"/>
</dbReference>
<dbReference type="InterPro" id="IPR005084">
    <property type="entry name" value="CBM6"/>
</dbReference>
<feature type="domain" description="CBM6" evidence="6">
    <location>
        <begin position="321"/>
        <end position="443"/>
    </location>
</feature>
<name>A0A6A7BI96_9PLEO</name>
<keyword evidence="5" id="KW-0732">Signal</keyword>
<dbReference type="Pfam" id="PF22704">
    <property type="entry name" value="CBM13-like"/>
    <property type="match status" value="1"/>
</dbReference>
<sequence>MRSLNLSAFGLLVAVTSATLQIVPGATWTATNTGTHIQAHGGGITKVGDKWYWVGEDKTNGTAFININCYSSTNLVEWNYEGALLSQTASGDTGPGRVIERPKVIYNKKTKKYVMWMHIDSANYGEAKIGVATGDSVCGKYTYLRSEQPLGFQSRDSSVYVDDDDKAYLLTEDRQNGLRINSLSDDYLTVVKNVHTWAEKYEAPALIKKDGVYFMFASRLTGWNPNDNYYSTSTSLSGSWSAWKTFADPGSNTYSSQTTFVLPVGDKFMYLGDRWVSSNLMRSTYVWLPLTIDGTTASMKNSVNWVLNPSTGAMTAGPSENSYEGEAATLSGGAKSVACSGCSGGNAAGYIGGSPGGTASFSNVQSSVATRTTIRIKHMNGDSSQRFANVSVNGKSQRVAFLPNGGSDPASSVVHVDLKQGSNEVKISGTGGWGPDLDRLLVPQS</sequence>
<dbReference type="GO" id="GO:0004553">
    <property type="term" value="F:hydrolase activity, hydrolyzing O-glycosyl compounds"/>
    <property type="evidence" value="ECO:0007669"/>
    <property type="project" value="InterPro"/>
</dbReference>
<evidence type="ECO:0000256" key="5">
    <source>
        <dbReference type="SAM" id="SignalP"/>
    </source>
</evidence>
<organism evidence="7 8">
    <name type="scientific">Plenodomus tracheiphilus IPT5</name>
    <dbReference type="NCBI Taxonomy" id="1408161"/>
    <lineage>
        <taxon>Eukaryota</taxon>
        <taxon>Fungi</taxon>
        <taxon>Dikarya</taxon>
        <taxon>Ascomycota</taxon>
        <taxon>Pezizomycotina</taxon>
        <taxon>Dothideomycetes</taxon>
        <taxon>Pleosporomycetidae</taxon>
        <taxon>Pleosporales</taxon>
        <taxon>Pleosporineae</taxon>
        <taxon>Leptosphaeriaceae</taxon>
        <taxon>Plenodomus</taxon>
    </lineage>
</organism>
<keyword evidence="2 4" id="KW-0378">Hydrolase</keyword>
<evidence type="ECO:0000256" key="4">
    <source>
        <dbReference type="RuleBase" id="RU361187"/>
    </source>
</evidence>
<proteinExistence type="inferred from homology"/>
<dbReference type="OrthoDB" id="9970295at2759"/>
<dbReference type="Gene3D" id="2.60.120.260">
    <property type="entry name" value="Galactose-binding domain-like"/>
    <property type="match status" value="1"/>
</dbReference>
<dbReference type="CDD" id="cd18821">
    <property type="entry name" value="GH43_Pc3Gal43A-like"/>
    <property type="match status" value="1"/>
</dbReference>
<dbReference type="CDD" id="cd04081">
    <property type="entry name" value="CBM35_galactosidase-like"/>
    <property type="match status" value="1"/>
</dbReference>
<evidence type="ECO:0000256" key="3">
    <source>
        <dbReference type="ARBA" id="ARBA00023295"/>
    </source>
</evidence>
<evidence type="ECO:0000313" key="7">
    <source>
        <dbReference type="EMBL" id="KAF2854467.1"/>
    </source>
</evidence>
<dbReference type="InterPro" id="IPR023296">
    <property type="entry name" value="Glyco_hydro_beta-prop_sf"/>
</dbReference>